<evidence type="ECO:0008006" key="3">
    <source>
        <dbReference type="Google" id="ProtNLM"/>
    </source>
</evidence>
<name>A0A8H6M4I4_9AGAR</name>
<dbReference type="OrthoDB" id="3060280at2759"/>
<sequence>MNINTYGDWYPRKPEVGYPGEEYPFEASDRCGHLVQETPPELWSNITGYLSIPDKLRLMQVAQKLHDVAADSIYKILYIHGSRGRRCCAMLASDTSLSRFYTSLVRSIVFYGIDVGDRQWTFPIFARILPKLENVHTLRIQVHHRYSDVLLNSLERYGIVRQAGPPKSLVMVSFHVGNIRRSYTRPHHLPLLQTITIKGNASLLPIAAYRPIGAFEVTAPLSGRDLASVIKCFDTDTGRHSLTSLDIHLRESVVLVNVLLKISDTFPELKKLSIGQKNLTVQAVLRLLGNDKSTLTKLTTLRLTQTGICSTYWWCSASTTDADRLILPVLDNILSGHHAFETLDLGTMTYTFDGSTFKSVEIFKHDPNWNIYIA</sequence>
<accession>A0A8H6M4I4</accession>
<dbReference type="Proteomes" id="UP000521943">
    <property type="component" value="Unassembled WGS sequence"/>
</dbReference>
<comment type="caution">
    <text evidence="1">The sequence shown here is derived from an EMBL/GenBank/DDBJ whole genome shotgun (WGS) entry which is preliminary data.</text>
</comment>
<dbReference type="AlphaFoldDB" id="A0A8H6M4I4"/>
<evidence type="ECO:0000313" key="2">
    <source>
        <dbReference type="Proteomes" id="UP000521943"/>
    </source>
</evidence>
<reference evidence="1 2" key="1">
    <citation type="submission" date="2020-07" db="EMBL/GenBank/DDBJ databases">
        <title>Comparative genomics of pyrophilous fungi reveals a link between fire events and developmental genes.</title>
        <authorList>
            <consortium name="DOE Joint Genome Institute"/>
            <person name="Steindorff A.S."/>
            <person name="Carver A."/>
            <person name="Calhoun S."/>
            <person name="Stillman K."/>
            <person name="Liu H."/>
            <person name="Lipzen A."/>
            <person name="Pangilinan J."/>
            <person name="Labutti K."/>
            <person name="Bruns T.D."/>
            <person name="Grigoriev I.V."/>
        </authorList>
    </citation>
    <scope>NUCLEOTIDE SEQUENCE [LARGE SCALE GENOMIC DNA]</scope>
    <source>
        <strain evidence="1 2">CBS 144469</strain>
    </source>
</reference>
<keyword evidence="2" id="KW-1185">Reference proteome</keyword>
<protein>
    <recommendedName>
        <fullName evidence="3">F-box domain-containing protein</fullName>
    </recommendedName>
</protein>
<proteinExistence type="predicted"/>
<gene>
    <name evidence="1" type="ORF">DFP72DRAFT_1071749</name>
</gene>
<evidence type="ECO:0000313" key="1">
    <source>
        <dbReference type="EMBL" id="KAF6751202.1"/>
    </source>
</evidence>
<organism evidence="1 2">
    <name type="scientific">Ephemerocybe angulata</name>
    <dbReference type="NCBI Taxonomy" id="980116"/>
    <lineage>
        <taxon>Eukaryota</taxon>
        <taxon>Fungi</taxon>
        <taxon>Dikarya</taxon>
        <taxon>Basidiomycota</taxon>
        <taxon>Agaricomycotina</taxon>
        <taxon>Agaricomycetes</taxon>
        <taxon>Agaricomycetidae</taxon>
        <taxon>Agaricales</taxon>
        <taxon>Agaricineae</taxon>
        <taxon>Psathyrellaceae</taxon>
        <taxon>Ephemerocybe</taxon>
    </lineage>
</organism>
<dbReference type="EMBL" id="JACGCI010000052">
    <property type="protein sequence ID" value="KAF6751202.1"/>
    <property type="molecule type" value="Genomic_DNA"/>
</dbReference>